<keyword evidence="4 6" id="KW-1133">Transmembrane helix</keyword>
<evidence type="ECO:0000256" key="2">
    <source>
        <dbReference type="ARBA" id="ARBA00022475"/>
    </source>
</evidence>
<keyword evidence="5 6" id="KW-0472">Membrane</keyword>
<reference evidence="8" key="1">
    <citation type="journal article" date="2019" name="Int. J. Syst. Evol. Microbiol.">
        <title>The Global Catalogue of Microorganisms (GCM) 10K type strain sequencing project: providing services to taxonomists for standard genome sequencing and annotation.</title>
        <authorList>
            <consortium name="The Broad Institute Genomics Platform"/>
            <consortium name="The Broad Institute Genome Sequencing Center for Infectious Disease"/>
            <person name="Wu L."/>
            <person name="Ma J."/>
        </authorList>
    </citation>
    <scope>NUCLEOTIDE SEQUENCE [LARGE SCALE GENOMIC DNA]</scope>
    <source>
        <strain evidence="8">CCM 8702</strain>
    </source>
</reference>
<evidence type="ECO:0000256" key="3">
    <source>
        <dbReference type="ARBA" id="ARBA00022692"/>
    </source>
</evidence>
<accession>A0ABQ1ZM37</accession>
<feature type="transmembrane region" description="Helical" evidence="6">
    <location>
        <begin position="6"/>
        <end position="28"/>
    </location>
</feature>
<dbReference type="Pfam" id="PF01810">
    <property type="entry name" value="LysE"/>
    <property type="match status" value="1"/>
</dbReference>
<comment type="caution">
    <text evidence="7">The sequence shown here is derived from an EMBL/GenBank/DDBJ whole genome shotgun (WGS) entry which is preliminary data.</text>
</comment>
<sequence length="191" mass="21064">MNTASFLLYCFIVTFTPGPTNIMILSTLKSSGTRQALRYVYGATLAFGLLLVLSAMLNTALATILPRLLPVMRVLGTLYMLYLTYKILQNGHEKDTSETTGSLRAGFLMQFLNPKVVLFTATVIPSFVLPYYTSVHSVVWAVASVTLIGSLAFASWLGFGTLFKTFLQKHDTATKLVMALLLLYATAMIWI</sequence>
<feature type="transmembrane region" description="Helical" evidence="6">
    <location>
        <begin position="138"/>
        <end position="160"/>
    </location>
</feature>
<dbReference type="RefSeq" id="WP_172238078.1">
    <property type="nucleotide sequence ID" value="NZ_BMDD01000001.1"/>
</dbReference>
<dbReference type="PANTHER" id="PTHR30086">
    <property type="entry name" value="ARGININE EXPORTER PROTEIN ARGO"/>
    <property type="match status" value="1"/>
</dbReference>
<organism evidence="7 8">
    <name type="scientific">Saccharibacillus endophyticus</name>
    <dbReference type="NCBI Taxonomy" id="2060666"/>
    <lineage>
        <taxon>Bacteria</taxon>
        <taxon>Bacillati</taxon>
        <taxon>Bacillota</taxon>
        <taxon>Bacilli</taxon>
        <taxon>Bacillales</taxon>
        <taxon>Paenibacillaceae</taxon>
        <taxon>Saccharibacillus</taxon>
    </lineage>
</organism>
<evidence type="ECO:0000313" key="8">
    <source>
        <dbReference type="Proteomes" id="UP000605427"/>
    </source>
</evidence>
<protein>
    <submittedName>
        <fullName evidence="7">Amino acid transporter LysE</fullName>
    </submittedName>
</protein>
<evidence type="ECO:0000256" key="6">
    <source>
        <dbReference type="SAM" id="Phobius"/>
    </source>
</evidence>
<dbReference type="InterPro" id="IPR001123">
    <property type="entry name" value="LeuE-type"/>
</dbReference>
<dbReference type="Proteomes" id="UP000605427">
    <property type="component" value="Unassembled WGS sequence"/>
</dbReference>
<feature type="transmembrane region" description="Helical" evidence="6">
    <location>
        <begin position="112"/>
        <end position="132"/>
    </location>
</feature>
<evidence type="ECO:0000256" key="4">
    <source>
        <dbReference type="ARBA" id="ARBA00022989"/>
    </source>
</evidence>
<dbReference type="EMBL" id="BMDD01000001">
    <property type="protein sequence ID" value="GGH68751.1"/>
    <property type="molecule type" value="Genomic_DNA"/>
</dbReference>
<feature type="transmembrane region" description="Helical" evidence="6">
    <location>
        <begin position="71"/>
        <end position="88"/>
    </location>
</feature>
<evidence type="ECO:0000313" key="7">
    <source>
        <dbReference type="EMBL" id="GGH68751.1"/>
    </source>
</evidence>
<evidence type="ECO:0000256" key="1">
    <source>
        <dbReference type="ARBA" id="ARBA00004651"/>
    </source>
</evidence>
<proteinExistence type="predicted"/>
<gene>
    <name evidence="7" type="ORF">GCM10007362_03090</name>
</gene>
<feature type="transmembrane region" description="Helical" evidence="6">
    <location>
        <begin position="172"/>
        <end position="190"/>
    </location>
</feature>
<name>A0ABQ1ZM37_9BACL</name>
<keyword evidence="2" id="KW-1003">Cell membrane</keyword>
<evidence type="ECO:0000256" key="5">
    <source>
        <dbReference type="ARBA" id="ARBA00023136"/>
    </source>
</evidence>
<comment type="subcellular location">
    <subcellularLocation>
        <location evidence="1">Cell membrane</location>
        <topology evidence="1">Multi-pass membrane protein</topology>
    </subcellularLocation>
</comment>
<feature type="transmembrane region" description="Helical" evidence="6">
    <location>
        <begin position="40"/>
        <end position="65"/>
    </location>
</feature>
<dbReference type="PANTHER" id="PTHR30086:SF20">
    <property type="entry name" value="ARGININE EXPORTER PROTEIN ARGO-RELATED"/>
    <property type="match status" value="1"/>
</dbReference>
<keyword evidence="3 6" id="KW-0812">Transmembrane</keyword>
<keyword evidence="8" id="KW-1185">Reference proteome</keyword>